<dbReference type="GO" id="GO:0016829">
    <property type="term" value="F:lyase activity"/>
    <property type="evidence" value="ECO:0007669"/>
    <property type="project" value="InterPro"/>
</dbReference>
<evidence type="ECO:0000259" key="2">
    <source>
        <dbReference type="Pfam" id="PF03972"/>
    </source>
</evidence>
<protein>
    <recommendedName>
        <fullName evidence="6">2-methylcitrate dehydratase</fullName>
    </recommendedName>
</protein>
<keyword evidence="5" id="KW-1185">Reference proteome</keyword>
<feature type="domain" description="MmgE/PrpD C-terminal" evidence="3">
    <location>
        <begin position="261"/>
        <end position="371"/>
    </location>
</feature>
<dbReference type="SUPFAM" id="SSF103378">
    <property type="entry name" value="2-methylcitrate dehydratase PrpD"/>
    <property type="match status" value="1"/>
</dbReference>
<dbReference type="PANTHER" id="PTHR16943">
    <property type="entry name" value="2-METHYLCITRATE DEHYDRATASE-RELATED"/>
    <property type="match status" value="1"/>
</dbReference>
<dbReference type="PANTHER" id="PTHR16943:SF8">
    <property type="entry name" value="2-METHYLCITRATE DEHYDRATASE"/>
    <property type="match status" value="1"/>
</dbReference>
<dbReference type="InterPro" id="IPR045336">
    <property type="entry name" value="MmgE_PrpD_N"/>
</dbReference>
<proteinExistence type="inferred from homology"/>
<sequence>MRVTRFLADMSASVHAVPEDALAVMRLSVLDWAACALAGRHEPVAQAVRHLEGENGGATDATVIGADQMLPMRAAAMVNGTTAHALDFDDTHFAHIGHPSAVIVSAALAMAQRQGDDDGNLFLRAALVGAEASIRVGLWLGRAHYETGFHQTATAGTIGAAVAGAAIFNLSTDETHSAIGLAATRAAGLKVQFGTMGKPYHAGMAAASAVEAVHAAMIGVEGAPEVLDGPFGFGATHHGAGDAEALMQDGTLFSAISHKYHACCHGTHASIEAVLALKDLVDPAQVSRVQIKVHPRWLDVCAIPQPQTRLEAKFSLSATAAMALLGRGMVDQVSFEPSVILAPEVVALRDKVAVVGDAELSDTEAHVTITAQGMDHTHHHDLAKAAPFEDRKERVFSKASALIGQDRAQMLWEASNGIGGFDLKAFTAALRH</sequence>
<dbReference type="InterPro" id="IPR042183">
    <property type="entry name" value="MmgE/PrpD_sf_1"/>
</dbReference>
<dbReference type="Pfam" id="PF03972">
    <property type="entry name" value="MmgE_PrpD_N"/>
    <property type="match status" value="1"/>
</dbReference>
<dbReference type="AlphaFoldDB" id="A0A2R8BE38"/>
<reference evidence="4 5" key="1">
    <citation type="submission" date="2018-03" db="EMBL/GenBank/DDBJ databases">
        <authorList>
            <person name="Keele B.F."/>
        </authorList>
    </citation>
    <scope>NUCLEOTIDE SEQUENCE [LARGE SCALE GENOMIC DNA]</scope>
    <source>
        <strain evidence="4 5">CECT 8599</strain>
    </source>
</reference>
<accession>A0A2R8BE38</accession>
<dbReference type="OrthoDB" id="9795089at2"/>
<dbReference type="EMBL" id="OMOR01000001">
    <property type="protein sequence ID" value="SPH21328.1"/>
    <property type="molecule type" value="Genomic_DNA"/>
</dbReference>
<evidence type="ECO:0000259" key="3">
    <source>
        <dbReference type="Pfam" id="PF19305"/>
    </source>
</evidence>
<dbReference type="Proteomes" id="UP000244880">
    <property type="component" value="Unassembled WGS sequence"/>
</dbReference>
<dbReference type="RefSeq" id="WP_108828415.1">
    <property type="nucleotide sequence ID" value="NZ_OMOR01000001.1"/>
</dbReference>
<dbReference type="InterPro" id="IPR042188">
    <property type="entry name" value="MmgE/PrpD_sf_2"/>
</dbReference>
<dbReference type="InterPro" id="IPR045337">
    <property type="entry name" value="MmgE_PrpD_C"/>
</dbReference>
<evidence type="ECO:0000256" key="1">
    <source>
        <dbReference type="ARBA" id="ARBA00006174"/>
    </source>
</evidence>
<name>A0A2R8BE38_9RHOB</name>
<dbReference type="InterPro" id="IPR005656">
    <property type="entry name" value="MmgE_PrpD"/>
</dbReference>
<dbReference type="Gene3D" id="3.30.1330.120">
    <property type="entry name" value="2-methylcitrate dehydratase PrpD"/>
    <property type="match status" value="1"/>
</dbReference>
<dbReference type="InterPro" id="IPR036148">
    <property type="entry name" value="MmgE/PrpD_sf"/>
</dbReference>
<dbReference type="Pfam" id="PF19305">
    <property type="entry name" value="MmgE_PrpD_C"/>
    <property type="match status" value="1"/>
</dbReference>
<gene>
    <name evidence="4" type="ORF">ASD8599_02080</name>
</gene>
<evidence type="ECO:0000313" key="4">
    <source>
        <dbReference type="EMBL" id="SPH21328.1"/>
    </source>
</evidence>
<feature type="domain" description="MmgE/PrpD N-terminal" evidence="2">
    <location>
        <begin position="12"/>
        <end position="241"/>
    </location>
</feature>
<evidence type="ECO:0000313" key="5">
    <source>
        <dbReference type="Proteomes" id="UP000244880"/>
    </source>
</evidence>
<dbReference type="Gene3D" id="1.10.4100.10">
    <property type="entry name" value="2-methylcitrate dehydratase PrpD"/>
    <property type="match status" value="1"/>
</dbReference>
<organism evidence="4 5">
    <name type="scientific">Ascidiaceihabitans donghaensis</name>
    <dbReference type="NCBI Taxonomy" id="1510460"/>
    <lineage>
        <taxon>Bacteria</taxon>
        <taxon>Pseudomonadati</taxon>
        <taxon>Pseudomonadota</taxon>
        <taxon>Alphaproteobacteria</taxon>
        <taxon>Rhodobacterales</taxon>
        <taxon>Paracoccaceae</taxon>
        <taxon>Ascidiaceihabitans</taxon>
    </lineage>
</organism>
<evidence type="ECO:0008006" key="6">
    <source>
        <dbReference type="Google" id="ProtNLM"/>
    </source>
</evidence>
<comment type="similarity">
    <text evidence="1">Belongs to the PrpD family.</text>
</comment>